<dbReference type="NCBIfam" id="NF041521">
    <property type="entry name" value="HhoA_HhoB_HtrA"/>
    <property type="match status" value="1"/>
</dbReference>
<accession>A0A7S1TJS6</accession>
<dbReference type="Gene3D" id="2.40.10.120">
    <property type="match status" value="1"/>
</dbReference>
<proteinExistence type="inferred from homology"/>
<gene>
    <name evidence="6" type="ORF">CCAE0312_LOCUS10360</name>
</gene>
<reference evidence="6" key="1">
    <citation type="submission" date="2021-01" db="EMBL/GenBank/DDBJ databases">
        <authorList>
            <person name="Corre E."/>
            <person name="Pelletier E."/>
            <person name="Niang G."/>
            <person name="Scheremetjew M."/>
            <person name="Finn R."/>
            <person name="Kale V."/>
            <person name="Holt S."/>
            <person name="Cochrane G."/>
            <person name="Meng A."/>
            <person name="Brown T."/>
            <person name="Cohen L."/>
        </authorList>
    </citation>
    <scope>NUCLEOTIDE SEQUENCE</scope>
    <source>
        <strain evidence="6">SAG 36.94</strain>
    </source>
</reference>
<dbReference type="SMART" id="SM00228">
    <property type="entry name" value="PDZ"/>
    <property type="match status" value="1"/>
</dbReference>
<dbReference type="PANTHER" id="PTHR22939:SF129">
    <property type="entry name" value="SERINE PROTEASE HTRA2, MITOCHONDRIAL"/>
    <property type="match status" value="1"/>
</dbReference>
<dbReference type="Pfam" id="PF13180">
    <property type="entry name" value="PDZ_2"/>
    <property type="match status" value="1"/>
</dbReference>
<evidence type="ECO:0000256" key="2">
    <source>
        <dbReference type="ARBA" id="ARBA00022670"/>
    </source>
</evidence>
<dbReference type="EMBL" id="HBGH01018661">
    <property type="protein sequence ID" value="CAD9238258.1"/>
    <property type="molecule type" value="Transcribed_RNA"/>
</dbReference>
<dbReference type="InterPro" id="IPR001478">
    <property type="entry name" value="PDZ"/>
</dbReference>
<dbReference type="AlphaFoldDB" id="A0A7S1TJS6"/>
<keyword evidence="3" id="KW-0378">Hydrolase</keyword>
<dbReference type="SUPFAM" id="SSF50156">
    <property type="entry name" value="PDZ domain-like"/>
    <property type="match status" value="1"/>
</dbReference>
<dbReference type="Pfam" id="PF13365">
    <property type="entry name" value="Trypsin_2"/>
    <property type="match status" value="1"/>
</dbReference>
<sequence length="490" mass="52378">MERGMSFIGLGIWGGGWSRLGKEKRVRPVRLRSSVVCAGMWSWDGFAKELFAVTLSLGMVSFNGRDMERRGLGSHPVVEVGAPPAGRTSAGWFGRRGKEEPLLPKSGSHGAQEKGGRQLLALPMEQAKSGTAKNSASFVSRAVRAVGPAVVRIDTERTIHAPSLDPLFEDPTFKRFFGDEIPNMQPKDRLERGQGSGVIVSKDGLLLTNAHVVADAEKVTVTLTDGRSYIGVVKGTDEVVDLAVVKIETKGVDLPIAPLGVSADLEVGDWVLAVGNPLGLDNTVTLGIVSSLNRSAAEVGIPEKRLNFIQTDAAINPGNSGGPLVNEFGQVVGLNTAIRANAEGIGFAIPIDRAKDVLNELSNGRKIQHAYVGIQMVSLTPEFARQNNEDPNAASIIPEVEGAIVIRVIPKSPAATSGVRRFDIIQAIDGTEVRSAKEVQTIVDRAKVGQIVHLRIVRGESEKPIEVQVKTGDLSTIKDLDTKDGHKSQK</sequence>
<dbReference type="GO" id="GO:0004252">
    <property type="term" value="F:serine-type endopeptidase activity"/>
    <property type="evidence" value="ECO:0007669"/>
    <property type="project" value="InterPro"/>
</dbReference>
<evidence type="ECO:0000256" key="3">
    <source>
        <dbReference type="ARBA" id="ARBA00022801"/>
    </source>
</evidence>
<dbReference type="InterPro" id="IPR009003">
    <property type="entry name" value="Peptidase_S1_PA"/>
</dbReference>
<dbReference type="InterPro" id="IPR036034">
    <property type="entry name" value="PDZ_sf"/>
</dbReference>
<evidence type="ECO:0000313" key="6">
    <source>
        <dbReference type="EMBL" id="CAD9238258.1"/>
    </source>
</evidence>
<keyword evidence="2" id="KW-0645">Protease</keyword>
<feature type="region of interest" description="Disordered" evidence="4">
    <location>
        <begin position="75"/>
        <end position="114"/>
    </location>
</feature>
<evidence type="ECO:0000256" key="4">
    <source>
        <dbReference type="SAM" id="MobiDB-lite"/>
    </source>
</evidence>
<name>A0A7S1TJS6_9RHOD</name>
<dbReference type="GO" id="GO:0006508">
    <property type="term" value="P:proteolysis"/>
    <property type="evidence" value="ECO:0007669"/>
    <property type="project" value="UniProtKB-KW"/>
</dbReference>
<dbReference type="InterPro" id="IPR001940">
    <property type="entry name" value="Peptidase_S1C"/>
</dbReference>
<comment type="similarity">
    <text evidence="1">Belongs to the peptidase S1C family.</text>
</comment>
<organism evidence="6">
    <name type="scientific">Compsopogon caeruleus</name>
    <dbReference type="NCBI Taxonomy" id="31354"/>
    <lineage>
        <taxon>Eukaryota</taxon>
        <taxon>Rhodophyta</taxon>
        <taxon>Compsopogonophyceae</taxon>
        <taxon>Compsopogonales</taxon>
        <taxon>Compsopogonaceae</taxon>
        <taxon>Compsopogon</taxon>
    </lineage>
</organism>
<protein>
    <recommendedName>
        <fullName evidence="5">PDZ domain-containing protein</fullName>
    </recommendedName>
</protein>
<dbReference type="PRINTS" id="PR00834">
    <property type="entry name" value="PROTEASES2C"/>
</dbReference>
<feature type="domain" description="PDZ" evidence="5">
    <location>
        <begin position="370"/>
        <end position="460"/>
    </location>
</feature>
<dbReference type="SUPFAM" id="SSF50494">
    <property type="entry name" value="Trypsin-like serine proteases"/>
    <property type="match status" value="1"/>
</dbReference>
<dbReference type="PANTHER" id="PTHR22939">
    <property type="entry name" value="SERINE PROTEASE FAMILY S1C HTRA-RELATED"/>
    <property type="match status" value="1"/>
</dbReference>
<dbReference type="Gene3D" id="2.30.42.10">
    <property type="match status" value="1"/>
</dbReference>
<evidence type="ECO:0000259" key="5">
    <source>
        <dbReference type="SMART" id="SM00228"/>
    </source>
</evidence>
<dbReference type="InterPro" id="IPR048172">
    <property type="entry name" value="HhoA_HhoB_HtrA-like"/>
</dbReference>
<evidence type="ECO:0000256" key="1">
    <source>
        <dbReference type="ARBA" id="ARBA00010541"/>
    </source>
</evidence>